<evidence type="ECO:0008006" key="3">
    <source>
        <dbReference type="Google" id="ProtNLM"/>
    </source>
</evidence>
<sequence>MGHVPTHLRASNGLPFFTAESRQWMESRTGQTINFHRLSIENPSRHKLAVDGLASTKEYFQASNHPDLPDRSMVLSVFHSFRHSWVHRSFPLLHPDLLHYTMEAAYENRTSDASPDASTARACIFAFIAFIGSSPFGLAVTHDTNLQQYGHEAQYLLSEALDETASLDGIQALLML</sequence>
<organism evidence="1 2">
    <name type="scientific">Aspergillus violaceofuscus (strain CBS 115571)</name>
    <dbReference type="NCBI Taxonomy" id="1450538"/>
    <lineage>
        <taxon>Eukaryota</taxon>
        <taxon>Fungi</taxon>
        <taxon>Dikarya</taxon>
        <taxon>Ascomycota</taxon>
        <taxon>Pezizomycotina</taxon>
        <taxon>Eurotiomycetes</taxon>
        <taxon>Eurotiomycetidae</taxon>
        <taxon>Eurotiales</taxon>
        <taxon>Aspergillaceae</taxon>
        <taxon>Aspergillus</taxon>
    </lineage>
</organism>
<gene>
    <name evidence="1" type="ORF">BO99DRAFT_438881</name>
</gene>
<evidence type="ECO:0000313" key="2">
    <source>
        <dbReference type="Proteomes" id="UP000249829"/>
    </source>
</evidence>
<protein>
    <recommendedName>
        <fullName evidence="3">Transcription factor domain-containing protein</fullName>
    </recommendedName>
</protein>
<dbReference type="CDD" id="cd12148">
    <property type="entry name" value="fungal_TF_MHR"/>
    <property type="match status" value="1"/>
</dbReference>
<dbReference type="EMBL" id="KZ825101">
    <property type="protein sequence ID" value="PYI24584.1"/>
    <property type="molecule type" value="Genomic_DNA"/>
</dbReference>
<evidence type="ECO:0000313" key="1">
    <source>
        <dbReference type="EMBL" id="PYI24584.1"/>
    </source>
</evidence>
<proteinExistence type="predicted"/>
<accession>A0A2V5HR41</accession>
<name>A0A2V5HR41_ASPV1</name>
<feature type="non-terminal residue" evidence="1">
    <location>
        <position position="176"/>
    </location>
</feature>
<dbReference type="AlphaFoldDB" id="A0A2V5HR41"/>
<dbReference type="STRING" id="1450538.A0A2V5HR41"/>
<dbReference type="Proteomes" id="UP000249829">
    <property type="component" value="Unassembled WGS sequence"/>
</dbReference>
<keyword evidence="2" id="KW-1185">Reference proteome</keyword>
<reference evidence="1 2" key="1">
    <citation type="submission" date="2018-02" db="EMBL/GenBank/DDBJ databases">
        <title>The genomes of Aspergillus section Nigri reveals drivers in fungal speciation.</title>
        <authorList>
            <consortium name="DOE Joint Genome Institute"/>
            <person name="Vesth T.C."/>
            <person name="Nybo J."/>
            <person name="Theobald S."/>
            <person name="Brandl J."/>
            <person name="Frisvad J.C."/>
            <person name="Nielsen K.F."/>
            <person name="Lyhne E.K."/>
            <person name="Kogle M.E."/>
            <person name="Kuo A."/>
            <person name="Riley R."/>
            <person name="Clum A."/>
            <person name="Nolan M."/>
            <person name="Lipzen A."/>
            <person name="Salamov A."/>
            <person name="Henrissat B."/>
            <person name="Wiebenga A."/>
            <person name="De vries R.P."/>
            <person name="Grigoriev I.V."/>
            <person name="Mortensen U.H."/>
            <person name="Andersen M.R."/>
            <person name="Baker S.E."/>
        </authorList>
    </citation>
    <scope>NUCLEOTIDE SEQUENCE [LARGE SCALE GENOMIC DNA]</scope>
    <source>
        <strain evidence="1 2">CBS 115571</strain>
    </source>
</reference>